<dbReference type="EMBL" id="CP003283">
    <property type="protein sequence ID" value="AFL97313.1"/>
    <property type="molecule type" value="Genomic_DNA"/>
</dbReference>
<evidence type="ECO:0000313" key="1">
    <source>
        <dbReference type="EMBL" id="AFL97313.1"/>
    </source>
</evidence>
<dbReference type="STRING" id="867902.Ornrh_1127"/>
<name>I4A029_ORNRL</name>
<accession>I4A029</accession>
<gene>
    <name evidence="1" type="ordered locus">Ornrh_1127</name>
</gene>
<protein>
    <submittedName>
        <fullName evidence="1">Uncharacterized protein</fullName>
    </submittedName>
</protein>
<dbReference type="AlphaFoldDB" id="I4A029"/>
<dbReference type="HOGENOM" id="CLU_3366177_0_0_10"/>
<proteinExistence type="predicted"/>
<organism evidence="1 2">
    <name type="scientific">Ornithobacterium rhinotracheale (strain ATCC 51463 / DSM 15997 / CCUG 23171 / CIP 104009 / LMG 9086)</name>
    <dbReference type="NCBI Taxonomy" id="867902"/>
    <lineage>
        <taxon>Bacteria</taxon>
        <taxon>Pseudomonadati</taxon>
        <taxon>Bacteroidota</taxon>
        <taxon>Flavobacteriia</taxon>
        <taxon>Flavobacteriales</taxon>
        <taxon>Weeksellaceae</taxon>
        <taxon>Ornithobacterium</taxon>
    </lineage>
</organism>
<dbReference type="KEGG" id="orh:Ornrh_1127"/>
<dbReference type="Proteomes" id="UP000006051">
    <property type="component" value="Chromosome"/>
</dbReference>
<reference evidence="1 2" key="1">
    <citation type="submission" date="2012-06" db="EMBL/GenBank/DDBJ databases">
        <title>The complete genome of Ornithobacterium rhinotracheale DSM 15997.</title>
        <authorList>
            <consortium name="US DOE Joint Genome Institute (JGI-PGF)"/>
            <person name="Lucas S."/>
            <person name="Copeland A."/>
            <person name="Lapidus A."/>
            <person name="Goodwin L."/>
            <person name="Pitluck S."/>
            <person name="Peters L."/>
            <person name="Mikhailova N."/>
            <person name="Teshima H."/>
            <person name="Kyrpides N."/>
            <person name="Mavromatis K."/>
            <person name="Pagani I."/>
            <person name="Ivanova N."/>
            <person name="Ovchinnikova G."/>
            <person name="Zeytun A."/>
            <person name="Detter J.C."/>
            <person name="Han C."/>
            <person name="Land M."/>
            <person name="Hauser L."/>
            <person name="Markowitz V."/>
            <person name="Cheng J.-F."/>
            <person name="Hugenholtz P."/>
            <person name="Woyke T."/>
            <person name="Wu D."/>
            <person name="Lang E."/>
            <person name="Kopitz M."/>
            <person name="Brambilla E."/>
            <person name="Klenk H.-P."/>
            <person name="Eisen J.A."/>
        </authorList>
    </citation>
    <scope>NUCLEOTIDE SEQUENCE [LARGE SCALE GENOMIC DNA]</scope>
    <source>
        <strain evidence="2">ATCC 51463 / DSM 15997 / CCUG 23171 / LMG 9086</strain>
    </source>
</reference>
<sequence length="35" mass="4288">MIETQMFNKLFTLHFQKVGINPKKALYNLYLWQTK</sequence>
<evidence type="ECO:0000313" key="2">
    <source>
        <dbReference type="Proteomes" id="UP000006051"/>
    </source>
</evidence>
<keyword evidence="2" id="KW-1185">Reference proteome</keyword>